<name>E9DZP0_METAQ</name>
<feature type="region of interest" description="Disordered" evidence="2">
    <location>
        <begin position="1300"/>
        <end position="1333"/>
    </location>
</feature>
<feature type="region of interest" description="Disordered" evidence="2">
    <location>
        <begin position="1229"/>
        <end position="1250"/>
    </location>
</feature>
<sequence>MSGMLSYVLGGDRKPAAINLPAVEVHHIETNPDRRARSLKHLLKANHVNYSVVYNQLRFDNHNAHILGSAYLLGASPNQLHDIYEEQAKELEAWTPSPAELVDSDWVDFLGDRQYQRAYVDFFEDKLAMEYAYDWKKVVEHFLFSSEKPLVHGLICGLGHPLIQLGYAYEMDSREVAMEALTLASVQQNFLYKYSADASYTRPSSKSSSSVLDLLVKISEDENFNSLSKEIDFGRFESTITNHEDLIMEYWNAWNISDPIKDFESSQRASVALFVTSVDPKSHNYNFFIVHLLTTSYALRVLLPFFPAKYHISLVRQWWLLVIAVFVLKGRPCPNLENIDKDCNGRGWKYIQDKALNSQFSGDAHYVKGFTKGPDDCMWVMLKSGGVAVLTALSSSSSLVSYGHLKPWRMASSGPGHHRCLAAWHFSWLGQVWPGLTACSDQTSGKRSVTSSHYSPSTSDQLAAFLTDWLSSILQTQSAWNSGYTNASVALMAPPAKRRRRNPVEASDDEDEQPRANTLSNFLLSSPSSSSKAPATTASTSSLNCKGFAGQSGTSLSPRKTREASSQKNGSSPSPKKSKDVGRMEERGKTADLKALFLKQAQRATNPGRGSEKRPSPIDDPISDPISEDDEISELKASSSSLVSQHARKRMRNASAVAPSESSNTGSMFLKPPRPANPVGVDDDLRPWSERFGPRNLDELAVHKKKVADVRRWLEDVMSGRMRQRILILKGAAGSGKTTTVRLLATDMGCELLEWKNPTTNSGTGYVSVSGQFGEFLGRGGKFGTLDVDEPANTTMKNSNGLAQSRAKRIILVEEFPNTFSRSSSALTSFRSTILQYLAAHTPSLANFGKASQHRDQISPIVLVISETLLTTTSASADSLTAHRLLGPEILRHPGVGVIEFNAIAPSILAKALELVVLKEARKSGRRRTPGPQVLKRLGEIGDIRNAVSSLEFLCLKGDEDSDWGAKVAFTKTKKSTRDSISLTKGEAESLELISQREASLGIFHAVGKVVYNKRDEKAPANDAIENLPPFLSEYARPKRSQVSVDSLIDEIGTDTHTFISALHENYILSCQSTDPMDLSTPVDYVNECIEYLSESDLLCPSRDVFFGGRGGFGGFSGRDSGSHLLRQDEMTFQVAVRGMLFSLPNPVKRKTTTMSKGSDAFKMFYPTSLKLWKAKEEIEGIVDMWSSRILKGESELATKNLTDGANAFLRSQSSGESFSWMQRQQQTRAAIANTTEQKEESSDSSPLLSLGSSAQREMLLDRLPYMAHIARTRRTGVRLRDLEKVVSFHGVTAAADEEFEAEDDATLGEAWATDKPSEESSPRKKSARIKAGGMSGMLAQKLVLSDDDIED</sequence>
<evidence type="ECO:0000256" key="1">
    <source>
        <dbReference type="ARBA" id="ARBA00023002"/>
    </source>
</evidence>
<organism evidence="5">
    <name type="scientific">Metarhizium acridum (strain CQMa 102)</name>
    <dbReference type="NCBI Taxonomy" id="655827"/>
    <lineage>
        <taxon>Eukaryota</taxon>
        <taxon>Fungi</taxon>
        <taxon>Dikarya</taxon>
        <taxon>Ascomycota</taxon>
        <taxon>Pezizomycotina</taxon>
        <taxon>Sordariomycetes</taxon>
        <taxon>Hypocreomycetidae</taxon>
        <taxon>Hypocreales</taxon>
        <taxon>Clavicipitaceae</taxon>
        <taxon>Metarhizium</taxon>
    </lineage>
</organism>
<evidence type="ECO:0000313" key="4">
    <source>
        <dbReference type="EMBL" id="EFY90972.1"/>
    </source>
</evidence>
<evidence type="ECO:0000256" key="2">
    <source>
        <dbReference type="SAM" id="MobiDB-lite"/>
    </source>
</evidence>
<dbReference type="SUPFAM" id="SSF52540">
    <property type="entry name" value="P-loop containing nucleoside triphosphate hydrolases"/>
    <property type="match status" value="1"/>
</dbReference>
<dbReference type="InParanoid" id="E9DZP0"/>
<dbReference type="GO" id="GO:0016491">
    <property type="term" value="F:oxidoreductase activity"/>
    <property type="evidence" value="ECO:0007669"/>
    <property type="project" value="UniProtKB-KW"/>
</dbReference>
<dbReference type="KEGG" id="maw:19247399"/>
<dbReference type="SMART" id="SM00382">
    <property type="entry name" value="AAA"/>
    <property type="match status" value="1"/>
</dbReference>
<dbReference type="Pfam" id="PF03215">
    <property type="entry name" value="Rad17"/>
    <property type="match status" value="1"/>
</dbReference>
<evidence type="ECO:0000259" key="3">
    <source>
        <dbReference type="SMART" id="SM00382"/>
    </source>
</evidence>
<dbReference type="Pfam" id="PF25812">
    <property type="entry name" value="RAD24_helical"/>
    <property type="match status" value="1"/>
</dbReference>
<dbReference type="OMA" id="TDMGCEL"/>
<feature type="region of interest" description="Disordered" evidence="2">
    <location>
        <begin position="602"/>
        <end position="682"/>
    </location>
</feature>
<gene>
    <name evidence="4" type="ORF">MAC_03088</name>
</gene>
<dbReference type="GeneID" id="19247399"/>
<dbReference type="eggNOG" id="KOG1970">
    <property type="taxonomic scope" value="Eukaryota"/>
</dbReference>
<reference evidence="4 5" key="1">
    <citation type="journal article" date="2011" name="PLoS Genet.">
        <title>Genome sequencing and comparative transcriptomics of the model entomopathogenic fungi Metarhizium anisopliae and M. acridum.</title>
        <authorList>
            <person name="Gao Q."/>
            <person name="Jin K."/>
            <person name="Ying S.H."/>
            <person name="Zhang Y."/>
            <person name="Xiao G."/>
            <person name="Shang Y."/>
            <person name="Duan Z."/>
            <person name="Hu X."/>
            <person name="Xie X.Q."/>
            <person name="Zhou G."/>
            <person name="Peng G."/>
            <person name="Luo Z."/>
            <person name="Huang W."/>
            <person name="Wang B."/>
            <person name="Fang W."/>
            <person name="Wang S."/>
            <person name="Zhong Y."/>
            <person name="Ma L.J."/>
            <person name="St Leger R.J."/>
            <person name="Zhao G.P."/>
            <person name="Pei Y."/>
            <person name="Feng M.G."/>
            <person name="Xia Y."/>
            <person name="Wang C."/>
        </authorList>
    </citation>
    <scope>NUCLEOTIDE SEQUENCE [LARGE SCALE GENOMIC DNA]</scope>
    <source>
        <strain evidence="4 5">CQMa 102</strain>
    </source>
</reference>
<keyword evidence="1" id="KW-0560">Oxidoreductase</keyword>
<proteinExistence type="predicted"/>
<feature type="compositionally biased region" description="Low complexity" evidence="2">
    <location>
        <begin position="635"/>
        <end position="644"/>
    </location>
</feature>
<dbReference type="OrthoDB" id="10265971at2759"/>
<dbReference type="EMBL" id="GL698486">
    <property type="protein sequence ID" value="EFY90972.1"/>
    <property type="molecule type" value="Genomic_DNA"/>
</dbReference>
<dbReference type="InterPro" id="IPR025337">
    <property type="entry name" value="Questin_oxidase-like"/>
</dbReference>
<dbReference type="HOGENOM" id="CLU_006397_1_0_1"/>
<protein>
    <submittedName>
        <fullName evidence="4">Cell cycle checkpoint protein RAD17</fullName>
    </submittedName>
</protein>
<dbReference type="InterPro" id="IPR027417">
    <property type="entry name" value="P-loop_NTPase"/>
</dbReference>
<feature type="domain" description="AAA+ ATPase" evidence="3">
    <location>
        <begin position="723"/>
        <end position="905"/>
    </location>
</feature>
<dbReference type="Gene3D" id="3.40.50.300">
    <property type="entry name" value="P-loop containing nucleotide triphosphate hydrolases"/>
    <property type="match status" value="1"/>
</dbReference>
<feature type="compositionally biased region" description="Low complexity" evidence="2">
    <location>
        <begin position="517"/>
        <end position="544"/>
    </location>
</feature>
<dbReference type="PANTHER" id="PTHR35870">
    <property type="entry name" value="PROTEIN, PUTATIVE (AFU_ORTHOLOGUE AFUA_5G03330)-RELATED"/>
    <property type="match status" value="1"/>
</dbReference>
<dbReference type="InterPro" id="IPR003593">
    <property type="entry name" value="AAA+_ATPase"/>
</dbReference>
<feature type="compositionally biased region" description="Low complexity" evidence="2">
    <location>
        <begin position="566"/>
        <end position="575"/>
    </location>
</feature>
<dbReference type="Pfam" id="PF14027">
    <property type="entry name" value="Questin_oxidase"/>
    <property type="match status" value="1"/>
</dbReference>
<dbReference type="InterPro" id="IPR057927">
    <property type="entry name" value="RAD24-like_helical"/>
</dbReference>
<dbReference type="STRING" id="655827.E9DZP0"/>
<accession>E9DZP0</accession>
<keyword evidence="5" id="KW-1185">Reference proteome</keyword>
<dbReference type="Proteomes" id="UP000002499">
    <property type="component" value="Unassembled WGS sequence"/>
</dbReference>
<feature type="region of interest" description="Disordered" evidence="2">
    <location>
        <begin position="494"/>
        <end position="586"/>
    </location>
</feature>
<feature type="compositionally biased region" description="Basic and acidic residues" evidence="2">
    <location>
        <begin position="577"/>
        <end position="586"/>
    </location>
</feature>
<evidence type="ECO:0000313" key="5">
    <source>
        <dbReference type="Proteomes" id="UP000002499"/>
    </source>
</evidence>
<dbReference type="PANTHER" id="PTHR35870:SF6">
    <property type="entry name" value="MGS207 PROTEIN"/>
    <property type="match status" value="1"/>
</dbReference>